<evidence type="ECO:0000256" key="1">
    <source>
        <dbReference type="ARBA" id="ARBA00004613"/>
    </source>
</evidence>
<comment type="similarity">
    <text evidence="2">Belongs to the cystatin family.</text>
</comment>
<evidence type="ECO:0000313" key="10">
    <source>
        <dbReference type="Ensembl" id="ENSUPAP00010012218.1"/>
    </source>
</evidence>
<evidence type="ECO:0000256" key="6">
    <source>
        <dbReference type="ARBA" id="ARBA00022729"/>
    </source>
</evidence>
<dbReference type="GO" id="GO:0004869">
    <property type="term" value="F:cysteine-type endopeptidase inhibitor activity"/>
    <property type="evidence" value="ECO:0007669"/>
    <property type="project" value="UniProtKB-KW"/>
</dbReference>
<evidence type="ECO:0000256" key="3">
    <source>
        <dbReference type="ARBA" id="ARBA00022525"/>
    </source>
</evidence>
<dbReference type="Proteomes" id="UP000694417">
    <property type="component" value="Unplaced"/>
</dbReference>
<dbReference type="GeneTree" id="ENSGT00940000161877"/>
<dbReference type="Ensembl" id="ENSUPAT00010014019.1">
    <property type="protein sequence ID" value="ENSUPAP00010012218.1"/>
    <property type="gene ID" value="ENSUPAG00010009902.1"/>
</dbReference>
<dbReference type="SUPFAM" id="SSF54403">
    <property type="entry name" value="Cystatin/monellin"/>
    <property type="match status" value="1"/>
</dbReference>
<evidence type="ECO:0000313" key="11">
    <source>
        <dbReference type="Proteomes" id="UP000694417"/>
    </source>
</evidence>
<dbReference type="Pfam" id="PF00031">
    <property type="entry name" value="Cystatin"/>
    <property type="match status" value="1"/>
</dbReference>
<evidence type="ECO:0000259" key="9">
    <source>
        <dbReference type="SMART" id="SM00043"/>
    </source>
</evidence>
<reference evidence="10" key="2">
    <citation type="submission" date="2025-09" db="UniProtKB">
        <authorList>
            <consortium name="Ensembl"/>
        </authorList>
    </citation>
    <scope>IDENTIFICATION</scope>
</reference>
<dbReference type="PANTHER" id="PTHR46945:SF1">
    <property type="entry name" value="CYSTATIN-9-LIKE"/>
    <property type="match status" value="1"/>
</dbReference>
<dbReference type="InterPro" id="IPR043250">
    <property type="entry name" value="CST9-like"/>
</dbReference>
<dbReference type="InterPro" id="IPR046350">
    <property type="entry name" value="Cystatin_sf"/>
</dbReference>
<accession>A0A8D2H9R1</accession>
<reference evidence="10" key="1">
    <citation type="submission" date="2025-08" db="UniProtKB">
        <authorList>
            <consortium name="Ensembl"/>
        </authorList>
    </citation>
    <scope>IDENTIFICATION</scope>
</reference>
<feature type="signal peptide" evidence="8">
    <location>
        <begin position="1"/>
        <end position="29"/>
    </location>
</feature>
<evidence type="ECO:0000256" key="2">
    <source>
        <dbReference type="ARBA" id="ARBA00009403"/>
    </source>
</evidence>
<protein>
    <recommendedName>
        <fullName evidence="9">Cystatin domain-containing protein</fullName>
    </recommendedName>
</protein>
<evidence type="ECO:0000256" key="8">
    <source>
        <dbReference type="SAM" id="SignalP"/>
    </source>
</evidence>
<dbReference type="FunFam" id="3.10.450.10:FF:000004">
    <property type="entry name" value="Cystatin C"/>
    <property type="match status" value="1"/>
</dbReference>
<keyword evidence="4" id="KW-0646">Protease inhibitor</keyword>
<evidence type="ECO:0000256" key="4">
    <source>
        <dbReference type="ARBA" id="ARBA00022690"/>
    </source>
</evidence>
<keyword evidence="7" id="KW-1015">Disulfide bond</keyword>
<feature type="chain" id="PRO_5034147422" description="Cystatin domain-containing protein" evidence="8">
    <location>
        <begin position="30"/>
        <end position="149"/>
    </location>
</feature>
<keyword evidence="11" id="KW-1185">Reference proteome</keyword>
<feature type="domain" description="Cystatin" evidence="9">
    <location>
        <begin position="30"/>
        <end position="145"/>
    </location>
</feature>
<dbReference type="PANTHER" id="PTHR46945">
    <property type="entry name" value="CYSTATIN-9-LIKE"/>
    <property type="match status" value="1"/>
</dbReference>
<dbReference type="SMART" id="SM00043">
    <property type="entry name" value="CY"/>
    <property type="match status" value="1"/>
</dbReference>
<keyword evidence="3" id="KW-0964">Secreted</keyword>
<keyword evidence="5" id="KW-0789">Thiol protease inhibitor</keyword>
<sequence>MLCPPGRRVLPWAMLLLLLLGFHPLVTQAWCSEKDMYTLQLQIGDPNFSPTLEFALQKFNQQNKDQYAYKLVQVLSSETKKMSISTIYSMTLELGRTVCGKSEGDINDCPLQDSPEQNHVKFTCFFTISTKLWITKFSLLSKTCSEAFL</sequence>
<dbReference type="CDD" id="cd00042">
    <property type="entry name" value="CY"/>
    <property type="match status" value="1"/>
</dbReference>
<proteinExistence type="inferred from homology"/>
<dbReference type="Gene3D" id="3.10.450.10">
    <property type="match status" value="1"/>
</dbReference>
<dbReference type="GO" id="GO:0005615">
    <property type="term" value="C:extracellular space"/>
    <property type="evidence" value="ECO:0007669"/>
    <property type="project" value="TreeGrafter"/>
</dbReference>
<name>A0A8D2H9R1_UROPR</name>
<evidence type="ECO:0000256" key="5">
    <source>
        <dbReference type="ARBA" id="ARBA00022704"/>
    </source>
</evidence>
<organism evidence="10 11">
    <name type="scientific">Urocitellus parryii</name>
    <name type="common">Arctic ground squirrel</name>
    <name type="synonym">Spermophilus parryii</name>
    <dbReference type="NCBI Taxonomy" id="9999"/>
    <lineage>
        <taxon>Eukaryota</taxon>
        <taxon>Metazoa</taxon>
        <taxon>Chordata</taxon>
        <taxon>Craniata</taxon>
        <taxon>Vertebrata</taxon>
        <taxon>Euteleostomi</taxon>
        <taxon>Mammalia</taxon>
        <taxon>Eutheria</taxon>
        <taxon>Euarchontoglires</taxon>
        <taxon>Glires</taxon>
        <taxon>Rodentia</taxon>
        <taxon>Sciuromorpha</taxon>
        <taxon>Sciuridae</taxon>
        <taxon>Xerinae</taxon>
        <taxon>Marmotini</taxon>
        <taxon>Urocitellus</taxon>
    </lineage>
</organism>
<dbReference type="InterPro" id="IPR000010">
    <property type="entry name" value="Cystatin_dom"/>
</dbReference>
<keyword evidence="6 8" id="KW-0732">Signal</keyword>
<dbReference type="GO" id="GO:0019730">
    <property type="term" value="P:antimicrobial humoral response"/>
    <property type="evidence" value="ECO:0007669"/>
    <property type="project" value="TreeGrafter"/>
</dbReference>
<dbReference type="AlphaFoldDB" id="A0A8D2H9R1"/>
<comment type="subcellular location">
    <subcellularLocation>
        <location evidence="1">Secreted</location>
    </subcellularLocation>
</comment>
<evidence type="ECO:0000256" key="7">
    <source>
        <dbReference type="ARBA" id="ARBA00023157"/>
    </source>
</evidence>